<dbReference type="RefSeq" id="WP_140737198.1">
    <property type="nucleotide sequence ID" value="NZ_RCZM01000001.1"/>
</dbReference>
<keyword evidence="3" id="KW-1185">Reference proteome</keyword>
<keyword evidence="1" id="KW-1133">Transmembrane helix</keyword>
<accession>A0A502D2Y0</accession>
<dbReference type="Proteomes" id="UP000317722">
    <property type="component" value="Unassembled WGS sequence"/>
</dbReference>
<dbReference type="NCBIfam" id="NF041635">
    <property type="entry name" value="STM3941_fam"/>
    <property type="match status" value="1"/>
</dbReference>
<evidence type="ECO:0000313" key="2">
    <source>
        <dbReference type="EMBL" id="TPG19548.1"/>
    </source>
</evidence>
<sequence>MGVVVERSRGKILLAFLGSVGFVVLSLAILTVGSASSLVVGVLGALTFGVFAVGWLLLLFRGGPGLVLDDDGFEDHSSGVAVGRVPWTDVTSVDRWGAFGSAFVVVRVRDPAVYLARLSWLARPAAWANWRMVGSPVTLGSVGLRTGFDHLHGLLLDGFERHRLRPRRAFDDDVGGHR</sequence>
<keyword evidence="1" id="KW-0812">Transmembrane</keyword>
<feature type="transmembrane region" description="Helical" evidence="1">
    <location>
        <begin position="38"/>
        <end position="60"/>
    </location>
</feature>
<organism evidence="2 3">
    <name type="scientific">Pedococcus bigeumensis</name>
    <dbReference type="NCBI Taxonomy" id="433644"/>
    <lineage>
        <taxon>Bacteria</taxon>
        <taxon>Bacillati</taxon>
        <taxon>Actinomycetota</taxon>
        <taxon>Actinomycetes</taxon>
        <taxon>Micrococcales</taxon>
        <taxon>Intrasporangiaceae</taxon>
        <taxon>Pedococcus</taxon>
    </lineage>
</organism>
<feature type="transmembrane region" description="Helical" evidence="1">
    <location>
        <begin position="12"/>
        <end position="32"/>
    </location>
</feature>
<evidence type="ECO:0000256" key="1">
    <source>
        <dbReference type="SAM" id="Phobius"/>
    </source>
</evidence>
<dbReference type="InterPro" id="IPR048136">
    <property type="entry name" value="STM3941-like"/>
</dbReference>
<dbReference type="EMBL" id="RCZM01000001">
    <property type="protein sequence ID" value="TPG19548.1"/>
    <property type="molecule type" value="Genomic_DNA"/>
</dbReference>
<proteinExistence type="predicted"/>
<comment type="caution">
    <text evidence="2">The sequence shown here is derived from an EMBL/GenBank/DDBJ whole genome shotgun (WGS) entry which is preliminary data.</text>
</comment>
<dbReference type="AlphaFoldDB" id="A0A502D2Y0"/>
<evidence type="ECO:0008006" key="4">
    <source>
        <dbReference type="Google" id="ProtNLM"/>
    </source>
</evidence>
<reference evidence="2 3" key="1">
    <citation type="journal article" date="2019" name="Environ. Microbiol.">
        <title>Species interactions and distinct microbial communities in high Arctic permafrost affected cryosols are associated with the CH4 and CO2 gas fluxes.</title>
        <authorList>
            <person name="Altshuler I."/>
            <person name="Hamel J."/>
            <person name="Turney S."/>
            <person name="Magnuson E."/>
            <person name="Levesque R."/>
            <person name="Greer C."/>
            <person name="Whyte L.G."/>
        </authorList>
    </citation>
    <scope>NUCLEOTIDE SEQUENCE [LARGE SCALE GENOMIC DNA]</scope>
    <source>
        <strain evidence="2 3">S9.3A</strain>
    </source>
</reference>
<evidence type="ECO:0000313" key="3">
    <source>
        <dbReference type="Proteomes" id="UP000317722"/>
    </source>
</evidence>
<gene>
    <name evidence="2" type="ORF">EAH86_03565</name>
</gene>
<protein>
    <recommendedName>
        <fullName evidence="4">PH domain-containing protein</fullName>
    </recommendedName>
</protein>
<name>A0A502D2Y0_9MICO</name>
<dbReference type="OrthoDB" id="4764283at2"/>
<keyword evidence="1" id="KW-0472">Membrane</keyword>